<protein>
    <recommendedName>
        <fullName evidence="10">E3 ubiquitin-protein ligase</fullName>
        <ecNumber evidence="10">2.3.2.27</ecNumber>
    </recommendedName>
</protein>
<dbReference type="PANTHER" id="PTHR21497">
    <property type="entry name" value="UBIQUITIN LIGASE E3 ALPHA-RELATED"/>
    <property type="match status" value="1"/>
</dbReference>
<keyword evidence="7 10" id="KW-0862">Zinc</keyword>
<dbReference type="GO" id="GO:0008270">
    <property type="term" value="F:zinc ion binding"/>
    <property type="evidence" value="ECO:0007669"/>
    <property type="project" value="UniProtKB-UniRule"/>
</dbReference>
<dbReference type="CDD" id="cd16482">
    <property type="entry name" value="RING-H2_UBR1-like"/>
    <property type="match status" value="1"/>
</dbReference>
<feature type="region of interest" description="Disordered" evidence="12">
    <location>
        <begin position="1271"/>
        <end position="1294"/>
    </location>
</feature>
<dbReference type="PROSITE" id="PS51157">
    <property type="entry name" value="ZF_UBR"/>
    <property type="match status" value="1"/>
</dbReference>
<organism evidence="14 15">
    <name type="scientific">Phytophthora citrophthora</name>
    <dbReference type="NCBI Taxonomy" id="4793"/>
    <lineage>
        <taxon>Eukaryota</taxon>
        <taxon>Sar</taxon>
        <taxon>Stramenopiles</taxon>
        <taxon>Oomycota</taxon>
        <taxon>Peronosporomycetes</taxon>
        <taxon>Peronosporales</taxon>
        <taxon>Peronosporaceae</taxon>
        <taxon>Phytophthora</taxon>
    </lineage>
</organism>
<evidence type="ECO:0000256" key="6">
    <source>
        <dbReference type="ARBA" id="ARBA00022786"/>
    </source>
</evidence>
<dbReference type="Pfam" id="PF02207">
    <property type="entry name" value="zf-UBR"/>
    <property type="match status" value="1"/>
</dbReference>
<evidence type="ECO:0000256" key="8">
    <source>
        <dbReference type="ARBA" id="ARBA00046341"/>
    </source>
</evidence>
<dbReference type="EMBL" id="JASMQC010000018">
    <property type="protein sequence ID" value="KAK1938221.1"/>
    <property type="molecule type" value="Genomic_DNA"/>
</dbReference>
<dbReference type="SMART" id="SM00396">
    <property type="entry name" value="ZnF_UBR1"/>
    <property type="match status" value="1"/>
</dbReference>
<dbReference type="EC" id="2.3.2.27" evidence="10"/>
<evidence type="ECO:0000256" key="11">
    <source>
        <dbReference type="SAM" id="Coils"/>
    </source>
</evidence>
<feature type="domain" description="UBR-type" evidence="13">
    <location>
        <begin position="113"/>
        <end position="184"/>
    </location>
</feature>
<dbReference type="GO" id="GO:0000151">
    <property type="term" value="C:ubiquitin ligase complex"/>
    <property type="evidence" value="ECO:0007669"/>
    <property type="project" value="TreeGrafter"/>
</dbReference>
<dbReference type="InterPro" id="IPR055194">
    <property type="entry name" value="UBR1-like_WH"/>
</dbReference>
<dbReference type="Pfam" id="PF22960">
    <property type="entry name" value="WHD_UBR1"/>
    <property type="match status" value="1"/>
</dbReference>
<dbReference type="GO" id="GO:0005737">
    <property type="term" value="C:cytoplasm"/>
    <property type="evidence" value="ECO:0007669"/>
    <property type="project" value="TreeGrafter"/>
</dbReference>
<evidence type="ECO:0000256" key="2">
    <source>
        <dbReference type="ARBA" id="ARBA00004906"/>
    </source>
</evidence>
<sequence length="2056" mass="231417">MWPQGKGEHLQRLRMDLFARARSVIDHRGASVTRRQSLEQVQDQDEAQDQDNAPDRDLSGPQATVRSLLDEMLASAAWGEKEHEGDERRLLQELQTCVLDAESRQALEKLPKRMCAYEFKPGDIAWNCKVCQVDETCVMCNDCFISSDHEDHEVFFYYTHSGGCCDCGDTEAWAPEGFCTRHKGAQDADPLSFLPPDLLANCQDCVGEVMKLVLDSVKEARFGSVINEDDLEVVRDKLGSEPPDKRYSVIVHYNELQTSQEFATSLNKAHPAIAYQMLKIVGETSSQKQSIVRAKASREDVLELAASLHKHGIVTSIVSCEYKARVPVINSLLQWLASLANLSDGLCRLICEKMCAVESLEHNENSMDVDEADDYPMLRAVIMADSFLPKTESDALHSLLMALLADPLFKQAFAISFTSSYRQLYREFAAGVGSSTATILAFSVQFFNRATFVKKLVAEYDLLEVLVNSVLETLRKKSRTDFIDIAFEDTWNSMIHMLHPDRKRELDVWDVFAMGIQRSQGSTLRDVNVSALVLEAERAGYRIRHQKELSPFLSLPPETELTGRFELDVASPVFVCRRYMSGLLDLRYVLQIEGISESFVLEKGGSRLARFLLYLAYIQGACSEVRRFGDHVEMESRGWVVTVEFVSTTSDVSSWVVSNAFKTVGGPEATRSPEALRHLIVKLAKPILEAYYFWLASSGKYFPPPDYQVGDTLRADQIETAVSCHFPLQRTLSQLIRALSDSPNGLDVFLSMVQSGVLEDEESMWIHDTDSPIGFWHRVHLIEPVLQAIVWDAQVHSGLWVRNGMSVINHSMNYGEPPFCARFRDLDLLLLQFSFQLLGVDWVMASIMERFDVEEWYEAAQSADAKEAELMVTECLALLSQLASELPPKVTDGDAMRSLIPYLRREIVQRLCVGPCAHSDLSKIANEFFLSRENLFPASFSGAPVLDQILKEVCVEAGFSASSGTGDSSAPGGGKFQYRLKPELYAEYNPTFVHLTRKQHESAHENWFQHRLRSSKKREQEQVDGSPNNTHSTWLDYPMVNMFLPCPLGFRLSRISVLHDDARRLVYESLWRATTDAQSNLSVLSRAVHLFTLQLYVVEDVRYFQTMVPASDIEHFELERASRIADNFIEWVPQEQPSLYSDAEPRCAILYLLLKLNPWSSHGGSASMTKLDGDQKHEIGRGIDWLLHRLSRISPECRSVVEQHQVTEQESRDEAARKLALAQRRKEAQMRAIRQMQQRQAAFAEQMKAMANETEAGEEEVGADEHEKHMHNEFDAGGNDSDVEMDESEDTMSDGGPAVECAMCHSVNSENSFMCYVGFAQCSPVLSRLNGGSHGQYLSTPMDEMHIGEDIPVHVRLCGHSVHHTCWESYHTSQFQRAITGGHHRHALNAVDVTKKEFLCPLCKSISNVLIPTTTDEVSKFLPAMKHADKSGELPMTAVTQLDMIHWLEHAVRMDNEDISTSTDDEDTSALLLEQKPALISSNGEEVGEKLQLNKWLEDGLSSLCMAVHKVACGAMQKSQPERYTTSGCNALFHTLLCSFLDTHDTDQLREHLFLEAMRFLPLMLKQVSTRAPNASVDPANLYDKILHLLFYGGSDVLPDGTVVLESEHPSTQTQTRKQSQWGKVRWPQKPLLLHHLGSLLIKGLLLAKSEEDAVFIARLVVLARLVQTLLWYAITRREEFTNAMADDLAFSEENVAVFIACFSDRSASSVDANGDVHSIREDAVAHQLELLLETLVGKCDGVFEVDSIADKRQLLNVVACEVVPLAKVATFMLQTLTTRTTSHHAVASKPIFITEENVLAVGFVKLDTLQLQPGEIYTQEQTALTQLVFGWVSRFKSAYEEMNDPHAVLEQWLTTANVDRAPKLALPSVLSRDLHTMHSTISVFSSGANRTRYLRSLPRPYVKFYSELAKRRCHSCHQFPARPAVCLLCGMLLCAANTCPSIHLDKGGYPDEANPGACTVHAKKCGRGSGMFLLVLEGAVLLVYWKLAAYVGSLYVDEYGEEFGERNRELSKGRPLYLNEERRERLLRLWLRHEIPNEVVKIQNSSERVIRNSHY</sequence>
<feature type="region of interest" description="Disordered" evidence="12">
    <location>
        <begin position="29"/>
        <end position="61"/>
    </location>
</feature>
<feature type="zinc finger region" description="UBR-type" evidence="9">
    <location>
        <begin position="113"/>
        <end position="184"/>
    </location>
</feature>
<evidence type="ECO:0000256" key="12">
    <source>
        <dbReference type="SAM" id="MobiDB-lite"/>
    </source>
</evidence>
<evidence type="ECO:0000313" key="14">
    <source>
        <dbReference type="EMBL" id="KAK1938221.1"/>
    </source>
</evidence>
<evidence type="ECO:0000256" key="10">
    <source>
        <dbReference type="RuleBase" id="RU366018"/>
    </source>
</evidence>
<gene>
    <name evidence="14" type="ORF">P3T76_009371</name>
</gene>
<dbReference type="Gene3D" id="2.10.110.30">
    <property type="match status" value="1"/>
</dbReference>
<dbReference type="GO" id="GO:0071596">
    <property type="term" value="P:ubiquitin-dependent protein catabolic process via the N-end rule pathway"/>
    <property type="evidence" value="ECO:0007669"/>
    <property type="project" value="UniProtKB-UniRule"/>
</dbReference>
<dbReference type="InterPro" id="IPR044046">
    <property type="entry name" value="E3_ligase_UBR-like_C"/>
</dbReference>
<name>A0AAD9GHD2_9STRA</name>
<reference evidence="14" key="1">
    <citation type="submission" date="2023-08" db="EMBL/GenBank/DDBJ databases">
        <title>Reference Genome Resource for the Citrus Pathogen Phytophthora citrophthora.</title>
        <authorList>
            <person name="Moller H."/>
            <person name="Coetzee B."/>
            <person name="Rose L.J."/>
            <person name="Van Niekerk J.M."/>
        </authorList>
    </citation>
    <scope>NUCLEOTIDE SEQUENCE</scope>
    <source>
        <strain evidence="14">STE-U-9442</strain>
    </source>
</reference>
<comment type="similarity">
    <text evidence="8 10">Belongs to the E3 ubiquitin-protein ligase UBR1-like family.</text>
</comment>
<comment type="function">
    <text evidence="10">Ubiquitin ligase protein which is a component of the N-end rule pathway. Recognizes and binds to proteins bearing specific N-terminal residues that are destabilizing according to the N-end rule, leading to their ubiquitination and subsequent degradation.</text>
</comment>
<keyword evidence="5 10" id="KW-0863">Zinc-finger</keyword>
<evidence type="ECO:0000259" key="13">
    <source>
        <dbReference type="PROSITE" id="PS51157"/>
    </source>
</evidence>
<dbReference type="PANTHER" id="PTHR21497:SF24">
    <property type="entry name" value="E3 UBIQUITIN-PROTEIN LIGASE UBR1"/>
    <property type="match status" value="1"/>
</dbReference>
<evidence type="ECO:0000256" key="5">
    <source>
        <dbReference type="ARBA" id="ARBA00022771"/>
    </source>
</evidence>
<dbReference type="GO" id="GO:0016567">
    <property type="term" value="P:protein ubiquitination"/>
    <property type="evidence" value="ECO:0007669"/>
    <property type="project" value="UniProtKB-UniRule"/>
</dbReference>
<keyword evidence="11" id="KW-0175">Coiled coil</keyword>
<dbReference type="InterPro" id="IPR003126">
    <property type="entry name" value="Znf_UBR"/>
</dbReference>
<dbReference type="GO" id="GO:0061630">
    <property type="term" value="F:ubiquitin protein ligase activity"/>
    <property type="evidence" value="ECO:0007669"/>
    <property type="project" value="UniProtKB-UniRule"/>
</dbReference>
<dbReference type="Proteomes" id="UP001259832">
    <property type="component" value="Unassembled WGS sequence"/>
</dbReference>
<dbReference type="CDD" id="cd19673">
    <property type="entry name" value="UBR-box_UBR3"/>
    <property type="match status" value="1"/>
</dbReference>
<feature type="coiled-coil region" evidence="11">
    <location>
        <begin position="1212"/>
        <end position="1253"/>
    </location>
</feature>
<evidence type="ECO:0000256" key="3">
    <source>
        <dbReference type="ARBA" id="ARBA00022679"/>
    </source>
</evidence>
<proteinExistence type="inferred from homology"/>
<comment type="pathway">
    <text evidence="2 10">Protein modification; protein ubiquitination.</text>
</comment>
<keyword evidence="6 10" id="KW-0833">Ubl conjugation pathway</keyword>
<evidence type="ECO:0000256" key="9">
    <source>
        <dbReference type="PROSITE-ProRule" id="PRU00508"/>
    </source>
</evidence>
<dbReference type="Pfam" id="PF18995">
    <property type="entry name" value="PRT6_C"/>
    <property type="match status" value="1"/>
</dbReference>
<evidence type="ECO:0000256" key="7">
    <source>
        <dbReference type="ARBA" id="ARBA00022833"/>
    </source>
</evidence>
<keyword evidence="4 10" id="KW-0479">Metal-binding</keyword>
<dbReference type="FunFam" id="2.10.110.30:FF:000002">
    <property type="entry name" value="Putative e3 ubiquitin-protein ligase ubr3"/>
    <property type="match status" value="1"/>
</dbReference>
<comment type="caution">
    <text evidence="14">The sequence shown here is derived from an EMBL/GenBank/DDBJ whole genome shotgun (WGS) entry which is preliminary data.</text>
</comment>
<evidence type="ECO:0000256" key="4">
    <source>
        <dbReference type="ARBA" id="ARBA00022723"/>
    </source>
</evidence>
<accession>A0AAD9GHD2</accession>
<keyword evidence="15" id="KW-1185">Reference proteome</keyword>
<evidence type="ECO:0000256" key="1">
    <source>
        <dbReference type="ARBA" id="ARBA00000900"/>
    </source>
</evidence>
<feature type="compositionally biased region" description="Acidic residues" evidence="12">
    <location>
        <begin position="1281"/>
        <end position="1292"/>
    </location>
</feature>
<evidence type="ECO:0000313" key="15">
    <source>
        <dbReference type="Proteomes" id="UP001259832"/>
    </source>
</evidence>
<keyword evidence="3 10" id="KW-0808">Transferase</keyword>
<comment type="catalytic activity">
    <reaction evidence="1 10">
        <text>S-ubiquitinyl-[E2 ubiquitin-conjugating enzyme]-L-cysteine + [acceptor protein]-L-lysine = [E2 ubiquitin-conjugating enzyme]-L-cysteine + N(6)-ubiquitinyl-[acceptor protein]-L-lysine.</text>
        <dbReference type="EC" id="2.3.2.27"/>
    </reaction>
</comment>
<dbReference type="InterPro" id="IPR039164">
    <property type="entry name" value="UBR1-like"/>
</dbReference>